<comment type="caution">
    <text evidence="4">The sequence shown here is derived from an EMBL/GenBank/DDBJ whole genome shotgun (WGS) entry which is preliminary data.</text>
</comment>
<organism evidence="4 5">
    <name type="scientific">Coptis chinensis</name>
    <dbReference type="NCBI Taxonomy" id="261450"/>
    <lineage>
        <taxon>Eukaryota</taxon>
        <taxon>Viridiplantae</taxon>
        <taxon>Streptophyta</taxon>
        <taxon>Embryophyta</taxon>
        <taxon>Tracheophyta</taxon>
        <taxon>Spermatophyta</taxon>
        <taxon>Magnoliopsida</taxon>
        <taxon>Ranunculales</taxon>
        <taxon>Ranunculaceae</taxon>
        <taxon>Coptidoideae</taxon>
        <taxon>Coptis</taxon>
    </lineage>
</organism>
<evidence type="ECO:0000256" key="1">
    <source>
        <dbReference type="ARBA" id="ARBA00022448"/>
    </source>
</evidence>
<dbReference type="PANTHER" id="PTHR19241">
    <property type="entry name" value="ATP-BINDING CASSETTE TRANSPORTER"/>
    <property type="match status" value="1"/>
</dbReference>
<evidence type="ECO:0000313" key="5">
    <source>
        <dbReference type="Proteomes" id="UP000631114"/>
    </source>
</evidence>
<dbReference type="Proteomes" id="UP000631114">
    <property type="component" value="Unassembled WGS sequence"/>
</dbReference>
<proteinExistence type="predicted"/>
<keyword evidence="3" id="KW-1133">Transmembrane helix</keyword>
<keyword evidence="3" id="KW-0812">Transmembrane</keyword>
<dbReference type="AlphaFoldDB" id="A0A835HJN3"/>
<evidence type="ECO:0000256" key="2">
    <source>
        <dbReference type="SAM" id="MobiDB-lite"/>
    </source>
</evidence>
<evidence type="ECO:0000256" key="3">
    <source>
        <dbReference type="SAM" id="Phobius"/>
    </source>
</evidence>
<keyword evidence="1" id="KW-0813">Transport</keyword>
<dbReference type="OrthoDB" id="1707572at2759"/>
<reference evidence="4 5" key="1">
    <citation type="submission" date="2020-10" db="EMBL/GenBank/DDBJ databases">
        <title>The Coptis chinensis genome and diversification of protoberbering-type alkaloids.</title>
        <authorList>
            <person name="Wang B."/>
            <person name="Shu S."/>
            <person name="Song C."/>
            <person name="Liu Y."/>
        </authorList>
    </citation>
    <scope>NUCLEOTIDE SEQUENCE [LARGE SCALE GENOMIC DNA]</scope>
    <source>
        <strain evidence="4">HL-2020</strain>
        <tissue evidence="4">Leaf</tissue>
    </source>
</reference>
<gene>
    <name evidence="4" type="ORF">IFM89_013793</name>
</gene>
<keyword evidence="3" id="KW-0472">Membrane</keyword>
<accession>A0A835HJN3</accession>
<feature type="region of interest" description="Disordered" evidence="2">
    <location>
        <begin position="1"/>
        <end position="31"/>
    </location>
</feature>
<sequence length="80" mass="9241">MLAAKQGQELSTPFDKRKSHPAASTPSEYGVSKKELLKACFSREWLLMKRNSFVYIFKMMQLIVVAFIANDYLPTHRDET</sequence>
<keyword evidence="5" id="KW-1185">Reference proteome</keyword>
<name>A0A835HJN3_9MAGN</name>
<evidence type="ECO:0000313" key="4">
    <source>
        <dbReference type="EMBL" id="KAF9600886.1"/>
    </source>
</evidence>
<dbReference type="EMBL" id="JADFTS010000006">
    <property type="protein sequence ID" value="KAF9600886.1"/>
    <property type="molecule type" value="Genomic_DNA"/>
</dbReference>
<feature type="transmembrane region" description="Helical" evidence="3">
    <location>
        <begin position="53"/>
        <end position="73"/>
    </location>
</feature>
<protein>
    <submittedName>
        <fullName evidence="4">Uncharacterized protein</fullName>
    </submittedName>
</protein>